<proteinExistence type="inferred from homology"/>
<sequence>MLRNALAARHKEVTVKYTRMRYELARVLLEEGFISNFRVDGEGIKRQLIISLKYLDDGTPVIRGLERVSKPGRRIYVGCDEVPRVMGGLGIAILTTPAGIVTDREARNRRVGGELICKVW</sequence>
<dbReference type="HAMAP" id="MF_01302_B">
    <property type="entry name" value="Ribosomal_uS8_B"/>
    <property type="match status" value="1"/>
</dbReference>
<dbReference type="GO" id="GO:0005840">
    <property type="term" value="C:ribosome"/>
    <property type="evidence" value="ECO:0007669"/>
    <property type="project" value="UniProtKB-KW"/>
</dbReference>
<dbReference type="InterPro" id="IPR047863">
    <property type="entry name" value="Ribosomal_uS8_CS"/>
</dbReference>
<dbReference type="GO" id="GO:0019843">
    <property type="term" value="F:rRNA binding"/>
    <property type="evidence" value="ECO:0007669"/>
    <property type="project" value="UniProtKB-UniRule"/>
</dbReference>
<dbReference type="GO" id="GO:0006412">
    <property type="term" value="P:translation"/>
    <property type="evidence" value="ECO:0007669"/>
    <property type="project" value="UniProtKB-UniRule"/>
</dbReference>
<dbReference type="SUPFAM" id="SSF56047">
    <property type="entry name" value="Ribosomal protein S8"/>
    <property type="match status" value="1"/>
</dbReference>
<comment type="similarity">
    <text evidence="1 5 6">Belongs to the universal ribosomal protein uS8 family.</text>
</comment>
<dbReference type="EMBL" id="DSTU01000003">
    <property type="protein sequence ID" value="HFJ53394.1"/>
    <property type="molecule type" value="Genomic_DNA"/>
</dbReference>
<comment type="caution">
    <text evidence="7">The sequence shown here is derived from an EMBL/GenBank/DDBJ whole genome shotgun (WGS) entry which is preliminary data.</text>
</comment>
<dbReference type="GO" id="GO:1990904">
    <property type="term" value="C:ribonucleoprotein complex"/>
    <property type="evidence" value="ECO:0007669"/>
    <property type="project" value="UniProtKB-KW"/>
</dbReference>
<accession>A0A7C1NEQ5</accession>
<evidence type="ECO:0000256" key="3">
    <source>
        <dbReference type="ARBA" id="ARBA00023274"/>
    </source>
</evidence>
<comment type="function">
    <text evidence="5">One of the primary rRNA binding proteins, it binds directly to 16S rRNA central domain where it helps coordinate assembly of the platform of the 30S subunit.</text>
</comment>
<comment type="subunit">
    <text evidence="5">Part of the 30S ribosomal subunit. Contacts proteins S5 and S12.</text>
</comment>
<evidence type="ECO:0000256" key="2">
    <source>
        <dbReference type="ARBA" id="ARBA00022980"/>
    </source>
</evidence>
<name>A0A7C1NEQ5_UNCW3</name>
<evidence type="ECO:0000256" key="4">
    <source>
        <dbReference type="ARBA" id="ARBA00035258"/>
    </source>
</evidence>
<organism evidence="7">
    <name type="scientific">candidate division WOR-3 bacterium</name>
    <dbReference type="NCBI Taxonomy" id="2052148"/>
    <lineage>
        <taxon>Bacteria</taxon>
        <taxon>Bacteria division WOR-3</taxon>
    </lineage>
</organism>
<dbReference type="PANTHER" id="PTHR11758">
    <property type="entry name" value="40S RIBOSOMAL PROTEIN S15A"/>
    <property type="match status" value="1"/>
</dbReference>
<dbReference type="Pfam" id="PF00410">
    <property type="entry name" value="Ribosomal_S8"/>
    <property type="match status" value="1"/>
</dbReference>
<dbReference type="Gene3D" id="3.30.1490.10">
    <property type="match status" value="1"/>
</dbReference>
<evidence type="ECO:0000256" key="5">
    <source>
        <dbReference type="HAMAP-Rule" id="MF_01302"/>
    </source>
</evidence>
<reference evidence="7" key="1">
    <citation type="journal article" date="2020" name="mSystems">
        <title>Genome- and Community-Level Interaction Insights into Carbon Utilization and Element Cycling Functions of Hydrothermarchaeota in Hydrothermal Sediment.</title>
        <authorList>
            <person name="Zhou Z."/>
            <person name="Liu Y."/>
            <person name="Xu W."/>
            <person name="Pan J."/>
            <person name="Luo Z.H."/>
            <person name="Li M."/>
        </authorList>
    </citation>
    <scope>NUCLEOTIDE SEQUENCE [LARGE SCALE GENOMIC DNA]</scope>
    <source>
        <strain evidence="7">SpSt-265</strain>
        <strain evidence="8">SpSt-465</strain>
    </source>
</reference>
<evidence type="ECO:0000256" key="1">
    <source>
        <dbReference type="ARBA" id="ARBA00006471"/>
    </source>
</evidence>
<dbReference type="NCBIfam" id="NF001109">
    <property type="entry name" value="PRK00136.1"/>
    <property type="match status" value="1"/>
</dbReference>
<dbReference type="Gene3D" id="3.30.1370.30">
    <property type="match status" value="1"/>
</dbReference>
<gene>
    <name evidence="5" type="primary">rpsH</name>
    <name evidence="7" type="ORF">ENP94_02785</name>
    <name evidence="8" type="ORF">ENS16_01720</name>
</gene>
<dbReference type="InterPro" id="IPR035987">
    <property type="entry name" value="Ribosomal_uS8_sf"/>
</dbReference>
<protein>
    <recommendedName>
        <fullName evidence="4 5">Small ribosomal subunit protein uS8</fullName>
    </recommendedName>
</protein>
<dbReference type="EMBL" id="DSLG01000003">
    <property type="protein sequence ID" value="HEA86917.1"/>
    <property type="molecule type" value="Genomic_DNA"/>
</dbReference>
<dbReference type="FunFam" id="3.30.1490.10:FF:000001">
    <property type="entry name" value="30S ribosomal protein S8"/>
    <property type="match status" value="1"/>
</dbReference>
<evidence type="ECO:0000256" key="6">
    <source>
        <dbReference type="RuleBase" id="RU003660"/>
    </source>
</evidence>
<dbReference type="GO" id="GO:0005737">
    <property type="term" value="C:cytoplasm"/>
    <property type="evidence" value="ECO:0007669"/>
    <property type="project" value="UniProtKB-ARBA"/>
</dbReference>
<keyword evidence="5" id="KW-0699">rRNA-binding</keyword>
<dbReference type="AlphaFoldDB" id="A0A7C1NEQ5"/>
<keyword evidence="5" id="KW-0694">RNA-binding</keyword>
<keyword evidence="3 5" id="KW-0687">Ribonucleoprotein</keyword>
<dbReference type="GO" id="GO:0003735">
    <property type="term" value="F:structural constituent of ribosome"/>
    <property type="evidence" value="ECO:0007669"/>
    <property type="project" value="InterPro"/>
</dbReference>
<evidence type="ECO:0000313" key="7">
    <source>
        <dbReference type="EMBL" id="HEA86917.1"/>
    </source>
</evidence>
<evidence type="ECO:0000313" key="8">
    <source>
        <dbReference type="EMBL" id="HFJ53394.1"/>
    </source>
</evidence>
<keyword evidence="2 5" id="KW-0689">Ribosomal protein</keyword>
<dbReference type="PROSITE" id="PS00053">
    <property type="entry name" value="RIBOSOMAL_S8"/>
    <property type="match status" value="1"/>
</dbReference>
<dbReference type="InterPro" id="IPR000630">
    <property type="entry name" value="Ribosomal_uS8"/>
</dbReference>